<dbReference type="FunFam" id="2.60.40.60:FF:000019">
    <property type="entry name" value="Cadherin 2"/>
    <property type="match status" value="1"/>
</dbReference>
<evidence type="ECO:0000256" key="6">
    <source>
        <dbReference type="ARBA" id="ARBA00022723"/>
    </source>
</evidence>
<dbReference type="SUPFAM" id="SSF49313">
    <property type="entry name" value="Cadherin-like"/>
    <property type="match status" value="5"/>
</dbReference>
<dbReference type="GO" id="GO:0045296">
    <property type="term" value="F:cadherin binding"/>
    <property type="evidence" value="ECO:0007669"/>
    <property type="project" value="TreeGrafter"/>
</dbReference>
<keyword evidence="7" id="KW-0732">Signal</keyword>
<keyword evidence="13" id="KW-0325">Glycoprotein</keyword>
<accession>A0AAV7P5J5</accession>
<dbReference type="GO" id="GO:0034332">
    <property type="term" value="P:adherens junction organization"/>
    <property type="evidence" value="ECO:0007669"/>
    <property type="project" value="TreeGrafter"/>
</dbReference>
<keyword evidence="4" id="KW-0963">Cytoplasm</keyword>
<dbReference type="Pfam" id="PF00028">
    <property type="entry name" value="Cadherin"/>
    <property type="match status" value="3"/>
</dbReference>
<keyword evidence="3" id="KW-1003">Cell membrane</keyword>
<feature type="domain" description="Cadherin" evidence="16">
    <location>
        <begin position="265"/>
        <end position="404"/>
    </location>
</feature>
<dbReference type="InterPro" id="IPR002126">
    <property type="entry name" value="Cadherin-like_dom"/>
</dbReference>
<keyword evidence="12 15" id="KW-0472">Membrane</keyword>
<name>A0AAV7P5J5_PLEWA</name>
<evidence type="ECO:0000256" key="9">
    <source>
        <dbReference type="ARBA" id="ARBA00022837"/>
    </source>
</evidence>
<dbReference type="InterPro" id="IPR039808">
    <property type="entry name" value="Cadherin"/>
</dbReference>
<evidence type="ECO:0000256" key="14">
    <source>
        <dbReference type="PROSITE-ProRule" id="PRU00043"/>
    </source>
</evidence>
<comment type="caution">
    <text evidence="17">The sequence shown here is derived from an EMBL/GenBank/DDBJ whole genome shotgun (WGS) entry which is preliminary data.</text>
</comment>
<evidence type="ECO:0000256" key="3">
    <source>
        <dbReference type="ARBA" id="ARBA00022475"/>
    </source>
</evidence>
<evidence type="ECO:0000259" key="16">
    <source>
        <dbReference type="PROSITE" id="PS50268"/>
    </source>
</evidence>
<dbReference type="SMART" id="SM00112">
    <property type="entry name" value="CA"/>
    <property type="match status" value="4"/>
</dbReference>
<dbReference type="GO" id="GO:0007043">
    <property type="term" value="P:cell-cell junction assembly"/>
    <property type="evidence" value="ECO:0007669"/>
    <property type="project" value="TreeGrafter"/>
</dbReference>
<dbReference type="Proteomes" id="UP001066276">
    <property type="component" value="Chromosome 7"/>
</dbReference>
<evidence type="ECO:0000256" key="2">
    <source>
        <dbReference type="ARBA" id="ARBA00004496"/>
    </source>
</evidence>
<dbReference type="InterPro" id="IPR027397">
    <property type="entry name" value="Catenin-bd_sf"/>
</dbReference>
<dbReference type="PANTHER" id="PTHR24027">
    <property type="entry name" value="CADHERIN-23"/>
    <property type="match status" value="1"/>
</dbReference>
<evidence type="ECO:0000256" key="7">
    <source>
        <dbReference type="ARBA" id="ARBA00022729"/>
    </source>
</evidence>
<dbReference type="PANTHER" id="PTHR24027:SF433">
    <property type="entry name" value="CADHERIN 27-RELATED"/>
    <property type="match status" value="1"/>
</dbReference>
<dbReference type="GO" id="GO:0007156">
    <property type="term" value="P:homophilic cell adhesion via plasma membrane adhesion molecules"/>
    <property type="evidence" value="ECO:0007669"/>
    <property type="project" value="InterPro"/>
</dbReference>
<dbReference type="PROSITE" id="PS00232">
    <property type="entry name" value="CADHERIN_1"/>
    <property type="match status" value="3"/>
</dbReference>
<protein>
    <recommendedName>
        <fullName evidence="16">Cadherin domain-containing protein</fullName>
    </recommendedName>
</protein>
<dbReference type="InterPro" id="IPR020894">
    <property type="entry name" value="Cadherin_CS"/>
</dbReference>
<dbReference type="GO" id="GO:0016339">
    <property type="term" value="P:calcium-dependent cell-cell adhesion via plasma membrane cell adhesion molecules"/>
    <property type="evidence" value="ECO:0007669"/>
    <property type="project" value="TreeGrafter"/>
</dbReference>
<keyword evidence="10" id="KW-0130">Cell adhesion</keyword>
<reference evidence="17" key="1">
    <citation type="journal article" date="2022" name="bioRxiv">
        <title>Sequencing and chromosome-scale assembly of the giantPleurodeles waltlgenome.</title>
        <authorList>
            <person name="Brown T."/>
            <person name="Elewa A."/>
            <person name="Iarovenko S."/>
            <person name="Subramanian E."/>
            <person name="Araus A.J."/>
            <person name="Petzold A."/>
            <person name="Susuki M."/>
            <person name="Suzuki K.-i.T."/>
            <person name="Hayashi T."/>
            <person name="Toyoda A."/>
            <person name="Oliveira C."/>
            <person name="Osipova E."/>
            <person name="Leigh N.D."/>
            <person name="Simon A."/>
            <person name="Yun M.H."/>
        </authorList>
    </citation>
    <scope>NUCLEOTIDE SEQUENCE</scope>
    <source>
        <strain evidence="17">20211129_DDA</strain>
        <tissue evidence="17">Liver</tissue>
    </source>
</reference>
<dbReference type="FunFam" id="2.60.40.60:FF:000095">
    <property type="entry name" value="Cadherin 13"/>
    <property type="match status" value="1"/>
</dbReference>
<keyword evidence="5 15" id="KW-0812">Transmembrane</keyword>
<feature type="transmembrane region" description="Helical" evidence="15">
    <location>
        <begin position="615"/>
        <end position="639"/>
    </location>
</feature>
<evidence type="ECO:0000256" key="1">
    <source>
        <dbReference type="ARBA" id="ARBA00004251"/>
    </source>
</evidence>
<gene>
    <name evidence="17" type="ORF">NDU88_001008</name>
</gene>
<evidence type="ECO:0000256" key="13">
    <source>
        <dbReference type="ARBA" id="ARBA00023180"/>
    </source>
</evidence>
<dbReference type="AlphaFoldDB" id="A0AAV7P5J5"/>
<evidence type="ECO:0000256" key="10">
    <source>
        <dbReference type="ARBA" id="ARBA00022889"/>
    </source>
</evidence>
<dbReference type="EMBL" id="JANPWB010000011">
    <property type="protein sequence ID" value="KAJ1122522.1"/>
    <property type="molecule type" value="Genomic_DNA"/>
</dbReference>
<keyword evidence="11 15" id="KW-1133">Transmembrane helix</keyword>
<dbReference type="GO" id="GO:0005912">
    <property type="term" value="C:adherens junction"/>
    <property type="evidence" value="ECO:0007669"/>
    <property type="project" value="TreeGrafter"/>
</dbReference>
<evidence type="ECO:0000256" key="12">
    <source>
        <dbReference type="ARBA" id="ARBA00023136"/>
    </source>
</evidence>
<dbReference type="PRINTS" id="PR00205">
    <property type="entry name" value="CADHERIN"/>
</dbReference>
<keyword evidence="8" id="KW-0677">Repeat</keyword>
<evidence type="ECO:0000313" key="18">
    <source>
        <dbReference type="Proteomes" id="UP001066276"/>
    </source>
</evidence>
<feature type="domain" description="Cadherin" evidence="16">
    <location>
        <begin position="154"/>
        <end position="264"/>
    </location>
</feature>
<evidence type="ECO:0000256" key="4">
    <source>
        <dbReference type="ARBA" id="ARBA00022490"/>
    </source>
</evidence>
<dbReference type="GO" id="GO:0008013">
    <property type="term" value="F:beta-catenin binding"/>
    <property type="evidence" value="ECO:0007669"/>
    <property type="project" value="TreeGrafter"/>
</dbReference>
<dbReference type="FunFam" id="2.60.40.60:FF:000158">
    <property type="entry name" value="Dachsous cadherin-related 1"/>
    <property type="match status" value="1"/>
</dbReference>
<dbReference type="GO" id="GO:0005509">
    <property type="term" value="F:calcium ion binding"/>
    <property type="evidence" value="ECO:0007669"/>
    <property type="project" value="UniProtKB-UniRule"/>
</dbReference>
<dbReference type="GO" id="GO:0000902">
    <property type="term" value="P:cell morphogenesis"/>
    <property type="evidence" value="ECO:0007669"/>
    <property type="project" value="TreeGrafter"/>
</dbReference>
<dbReference type="GO" id="GO:0005737">
    <property type="term" value="C:cytoplasm"/>
    <property type="evidence" value="ECO:0007669"/>
    <property type="project" value="UniProtKB-SubCell"/>
</dbReference>
<evidence type="ECO:0000256" key="15">
    <source>
        <dbReference type="SAM" id="Phobius"/>
    </source>
</evidence>
<dbReference type="FunFam" id="2.60.40.60:FF:000011">
    <property type="entry name" value="Cadherin 1"/>
    <property type="match status" value="1"/>
</dbReference>
<feature type="domain" description="Cadherin" evidence="16">
    <location>
        <begin position="400"/>
        <end position="507"/>
    </location>
</feature>
<organism evidence="17 18">
    <name type="scientific">Pleurodeles waltl</name>
    <name type="common">Iberian ribbed newt</name>
    <dbReference type="NCBI Taxonomy" id="8319"/>
    <lineage>
        <taxon>Eukaryota</taxon>
        <taxon>Metazoa</taxon>
        <taxon>Chordata</taxon>
        <taxon>Craniata</taxon>
        <taxon>Vertebrata</taxon>
        <taxon>Euteleostomi</taxon>
        <taxon>Amphibia</taxon>
        <taxon>Batrachia</taxon>
        <taxon>Caudata</taxon>
        <taxon>Salamandroidea</taxon>
        <taxon>Salamandridae</taxon>
        <taxon>Pleurodelinae</taxon>
        <taxon>Pleurodeles</taxon>
    </lineage>
</organism>
<comment type="subcellular location">
    <subcellularLocation>
        <location evidence="1">Cell membrane</location>
        <topology evidence="1">Single-pass type I membrane protein</topology>
    </subcellularLocation>
    <subcellularLocation>
        <location evidence="2">Cytoplasm</location>
    </subcellularLocation>
</comment>
<evidence type="ECO:0000256" key="5">
    <source>
        <dbReference type="ARBA" id="ARBA00022692"/>
    </source>
</evidence>
<dbReference type="Gene3D" id="2.60.40.60">
    <property type="entry name" value="Cadherins"/>
    <property type="match status" value="5"/>
</dbReference>
<dbReference type="InterPro" id="IPR015919">
    <property type="entry name" value="Cadherin-like_sf"/>
</dbReference>
<sequence length="892" mass="100055">MVVPHQVLFINLSLQYDEFTIRRQSQKVSRSIKDVFMNRKALQRQKRAWIIDTFELQEELPGPYPLLIGTVNVENGFQVSYKLTGIGVTQEPVGMFHIDEDDGSIYVHQKVDFEKFNIFRWEFNAINRTSLEVDTRLGIHLKILDINDNAPEFSAKYYEISVNESAVQGVSFFTVIARDKDEPSSPNSEVSYTLVSQKPVDPNVEFTIDSQRGFLSFKGCLDYETTKSYKLTIQARDNGRSVKQTSTCEVHVSVIDRNDNQPAWKADAYDGSVPERESNVTILRLDVTDQDTPHTSAWRAVYIINSGNERGNFKIETDPKTNEGLLTVIKPLDFENGPLNKLSISVANEEPFFMCKVVKKSSSGLWVIDTGKTMARKFQESQTRTTLIKVLDVNDPPVLSPPRISVYIDETEVSGQKLGVMNATDPDTAFPNIIKYQVFSDPAGWISVDEHTGVITSKAILDRESDYVVNNTYTAILLAVDDGVPPMTGTATLVINIKDVNDNTPQIIMPYVIICAGKEEALVTVPVKDKDIDPYSGPFHFELLEKERLKEQLALKDIYGDSLQVLQLKGARRGNHTMHLEISDKQGIMSLQNLTVNVCDCINGGTCLNTVTPPLLGGGAIAILLLALLLLCVGCLLLCKIDTAKVMVPFDQEPLNTMVVYNEEGGNKDCEVYAEKEEVDGNFHRASTQRFVEPVAVGSSNFVKVTRSSSIQGHNMSERKLADSQFDRANKRRHSSYHTQEHRRARIERALLRSHSFAAEQRRASLARNVSVNGYRAHTLSGSSGHRTSSTTESSITDYKLKALESYLRQTLLKSSTDEAIQENYKPHIFAEEGEWSRASSLETISMEGSNFSLDRLHYLGSKFNILQNICTQQIEMKSQSQEDEEPHSPSI</sequence>
<proteinExistence type="predicted"/>
<dbReference type="GO" id="GO:0016477">
    <property type="term" value="P:cell migration"/>
    <property type="evidence" value="ECO:0007669"/>
    <property type="project" value="TreeGrafter"/>
</dbReference>
<keyword evidence="18" id="KW-1185">Reference proteome</keyword>
<keyword evidence="9 14" id="KW-0106">Calcium</keyword>
<dbReference type="CDD" id="cd11304">
    <property type="entry name" value="Cadherin_repeat"/>
    <property type="match status" value="4"/>
</dbReference>
<dbReference type="PROSITE" id="PS50268">
    <property type="entry name" value="CADHERIN_2"/>
    <property type="match status" value="4"/>
</dbReference>
<dbReference type="Gene3D" id="4.10.900.10">
    <property type="entry name" value="TCF3-CBD (Catenin binding domain)"/>
    <property type="match status" value="1"/>
</dbReference>
<dbReference type="GO" id="GO:0044331">
    <property type="term" value="P:cell-cell adhesion mediated by cadherin"/>
    <property type="evidence" value="ECO:0007669"/>
    <property type="project" value="TreeGrafter"/>
</dbReference>
<keyword evidence="6" id="KW-0479">Metal-binding</keyword>
<evidence type="ECO:0000256" key="11">
    <source>
        <dbReference type="ARBA" id="ARBA00022989"/>
    </source>
</evidence>
<dbReference type="GO" id="GO:0016342">
    <property type="term" value="C:catenin complex"/>
    <property type="evidence" value="ECO:0007669"/>
    <property type="project" value="TreeGrafter"/>
</dbReference>
<feature type="domain" description="Cadherin" evidence="16">
    <location>
        <begin position="78"/>
        <end position="153"/>
    </location>
</feature>
<evidence type="ECO:0000313" key="17">
    <source>
        <dbReference type="EMBL" id="KAJ1122522.1"/>
    </source>
</evidence>
<evidence type="ECO:0000256" key="8">
    <source>
        <dbReference type="ARBA" id="ARBA00022737"/>
    </source>
</evidence>